<sequence>MNIMPDPQATYRVTFDRIGRHGGRSGSPAPEPIVRSMGGDKLADSIALYARRFIASPSFEVLLDMEAMSGQIVAGFRSAGTFTVETVTEGGAR</sequence>
<accession>A0ABN3WVJ7</accession>
<protein>
    <submittedName>
        <fullName evidence="2">Uncharacterized protein</fullName>
    </submittedName>
</protein>
<feature type="region of interest" description="Disordered" evidence="1">
    <location>
        <begin position="17"/>
        <end position="36"/>
    </location>
</feature>
<dbReference type="Proteomes" id="UP001500403">
    <property type="component" value="Unassembled WGS sequence"/>
</dbReference>
<evidence type="ECO:0000313" key="3">
    <source>
        <dbReference type="Proteomes" id="UP001500403"/>
    </source>
</evidence>
<dbReference type="EMBL" id="BAAAUD010000013">
    <property type="protein sequence ID" value="GAA2929320.1"/>
    <property type="molecule type" value="Genomic_DNA"/>
</dbReference>
<proteinExistence type="predicted"/>
<evidence type="ECO:0000256" key="1">
    <source>
        <dbReference type="SAM" id="MobiDB-lite"/>
    </source>
</evidence>
<evidence type="ECO:0000313" key="2">
    <source>
        <dbReference type="EMBL" id="GAA2929320.1"/>
    </source>
</evidence>
<gene>
    <name evidence="2" type="ORF">GCM10010446_12310</name>
</gene>
<keyword evidence="3" id="KW-1185">Reference proteome</keyword>
<comment type="caution">
    <text evidence="2">The sequence shown here is derived from an EMBL/GenBank/DDBJ whole genome shotgun (WGS) entry which is preliminary data.</text>
</comment>
<organism evidence="2 3">
    <name type="scientific">Streptomyces enissocaesilis</name>
    <dbReference type="NCBI Taxonomy" id="332589"/>
    <lineage>
        <taxon>Bacteria</taxon>
        <taxon>Bacillati</taxon>
        <taxon>Actinomycetota</taxon>
        <taxon>Actinomycetes</taxon>
        <taxon>Kitasatosporales</taxon>
        <taxon>Streptomycetaceae</taxon>
        <taxon>Streptomyces</taxon>
        <taxon>Streptomyces rochei group</taxon>
    </lineage>
</organism>
<reference evidence="2 3" key="1">
    <citation type="journal article" date="2019" name="Int. J. Syst. Evol. Microbiol.">
        <title>The Global Catalogue of Microorganisms (GCM) 10K type strain sequencing project: providing services to taxonomists for standard genome sequencing and annotation.</title>
        <authorList>
            <consortium name="The Broad Institute Genomics Platform"/>
            <consortium name="The Broad Institute Genome Sequencing Center for Infectious Disease"/>
            <person name="Wu L."/>
            <person name="Ma J."/>
        </authorList>
    </citation>
    <scope>NUCLEOTIDE SEQUENCE [LARGE SCALE GENOMIC DNA]</scope>
    <source>
        <strain evidence="2 3">JCM 9088</strain>
    </source>
</reference>
<name>A0ABN3WVJ7_9ACTN</name>